<name>A0A0F9Q892_9ZZZZ</name>
<organism evidence="2">
    <name type="scientific">marine sediment metagenome</name>
    <dbReference type="NCBI Taxonomy" id="412755"/>
    <lineage>
        <taxon>unclassified sequences</taxon>
        <taxon>metagenomes</taxon>
        <taxon>ecological metagenomes</taxon>
    </lineage>
</organism>
<feature type="coiled-coil region" evidence="1">
    <location>
        <begin position="83"/>
        <end position="110"/>
    </location>
</feature>
<gene>
    <name evidence="2" type="ORF">LCGC14_0805760</name>
</gene>
<proteinExistence type="predicted"/>
<dbReference type="AlphaFoldDB" id="A0A0F9Q892"/>
<sequence>MKISYDDIRKENSLFDWFFIHAITLKDKQSGRKIINSMDRPKDGKWDIKLTIEGIELPLLKTFKDLEKQDDRRIKEKAVELIQEKLNRINETLMDHYENMENEVKKIISDKNIESVD</sequence>
<protein>
    <submittedName>
        <fullName evidence="2">Uncharacterized protein</fullName>
    </submittedName>
</protein>
<evidence type="ECO:0000256" key="1">
    <source>
        <dbReference type="SAM" id="Coils"/>
    </source>
</evidence>
<reference evidence="2" key="1">
    <citation type="journal article" date="2015" name="Nature">
        <title>Complex archaea that bridge the gap between prokaryotes and eukaryotes.</title>
        <authorList>
            <person name="Spang A."/>
            <person name="Saw J.H."/>
            <person name="Jorgensen S.L."/>
            <person name="Zaremba-Niedzwiedzka K."/>
            <person name="Martijn J."/>
            <person name="Lind A.E."/>
            <person name="van Eijk R."/>
            <person name="Schleper C."/>
            <person name="Guy L."/>
            <person name="Ettema T.J."/>
        </authorList>
    </citation>
    <scope>NUCLEOTIDE SEQUENCE</scope>
</reference>
<accession>A0A0F9Q892</accession>
<comment type="caution">
    <text evidence="2">The sequence shown here is derived from an EMBL/GenBank/DDBJ whole genome shotgun (WGS) entry which is preliminary data.</text>
</comment>
<keyword evidence="1" id="KW-0175">Coiled coil</keyword>
<evidence type="ECO:0000313" key="2">
    <source>
        <dbReference type="EMBL" id="KKN33237.1"/>
    </source>
</evidence>
<dbReference type="EMBL" id="LAZR01002194">
    <property type="protein sequence ID" value="KKN33237.1"/>
    <property type="molecule type" value="Genomic_DNA"/>
</dbReference>